<sequence>MYAWSRGEWRRNNSPNASGASRETATIPGSSSWSLAWLTIAMGVRPWDASSVTRGVLTPTSIPKPVPRLHLFSINGGRNVRRPQYGALVDLLPLVNEGDSNPWPQERGTG</sequence>
<evidence type="ECO:0000313" key="3">
    <source>
        <dbReference type="Proteomes" id="UP001501231"/>
    </source>
</evidence>
<dbReference type="Proteomes" id="UP001501231">
    <property type="component" value="Unassembled WGS sequence"/>
</dbReference>
<gene>
    <name evidence="2" type="ORF">GCM10010191_52010</name>
</gene>
<keyword evidence="3" id="KW-1185">Reference proteome</keyword>
<feature type="compositionally biased region" description="Polar residues" evidence="1">
    <location>
        <begin position="12"/>
        <end position="28"/>
    </location>
</feature>
<proteinExistence type="predicted"/>
<dbReference type="EMBL" id="BAAARW010000020">
    <property type="protein sequence ID" value="GAA2431755.1"/>
    <property type="molecule type" value="Genomic_DNA"/>
</dbReference>
<name>A0ABN3JJ04_9ACTN</name>
<comment type="caution">
    <text evidence="2">The sequence shown here is derived from an EMBL/GenBank/DDBJ whole genome shotgun (WGS) entry which is preliminary data.</text>
</comment>
<evidence type="ECO:0000313" key="2">
    <source>
        <dbReference type="EMBL" id="GAA2431755.1"/>
    </source>
</evidence>
<accession>A0ABN3JJ04</accession>
<feature type="region of interest" description="Disordered" evidence="1">
    <location>
        <begin position="1"/>
        <end position="28"/>
    </location>
</feature>
<evidence type="ECO:0000256" key="1">
    <source>
        <dbReference type="SAM" id="MobiDB-lite"/>
    </source>
</evidence>
<reference evidence="2 3" key="1">
    <citation type="journal article" date="2019" name="Int. J. Syst. Evol. Microbiol.">
        <title>The Global Catalogue of Microorganisms (GCM) 10K type strain sequencing project: providing services to taxonomists for standard genome sequencing and annotation.</title>
        <authorList>
            <consortium name="The Broad Institute Genomics Platform"/>
            <consortium name="The Broad Institute Genome Sequencing Center for Infectious Disease"/>
            <person name="Wu L."/>
            <person name="Ma J."/>
        </authorList>
    </citation>
    <scope>NUCLEOTIDE SEQUENCE [LARGE SCALE GENOMIC DNA]</scope>
    <source>
        <strain evidence="2 3">JCM 3325</strain>
    </source>
</reference>
<organism evidence="2 3">
    <name type="scientific">Actinomadura vinacea</name>
    <dbReference type="NCBI Taxonomy" id="115336"/>
    <lineage>
        <taxon>Bacteria</taxon>
        <taxon>Bacillati</taxon>
        <taxon>Actinomycetota</taxon>
        <taxon>Actinomycetes</taxon>
        <taxon>Streptosporangiales</taxon>
        <taxon>Thermomonosporaceae</taxon>
        <taxon>Actinomadura</taxon>
    </lineage>
</organism>
<protein>
    <submittedName>
        <fullName evidence="2">Uncharacterized protein</fullName>
    </submittedName>
</protein>